<proteinExistence type="predicted"/>
<name>A0A899G118_9ASCO</name>
<accession>A0A899G118</accession>
<dbReference type="OrthoDB" id="5389960at2759"/>
<dbReference type="Proteomes" id="UP000663699">
    <property type="component" value="Chromosome 10"/>
</dbReference>
<dbReference type="AlphaFoldDB" id="A0A899G118"/>
<keyword evidence="2" id="KW-1185">Reference proteome</keyword>
<dbReference type="EMBL" id="CP054541">
    <property type="protein sequence ID" value="QSL66244.1"/>
    <property type="molecule type" value="Genomic_DNA"/>
</dbReference>
<gene>
    <name evidence="1" type="ORF">MERGE_000619</name>
</gene>
<evidence type="ECO:0000313" key="1">
    <source>
        <dbReference type="EMBL" id="QSL66244.1"/>
    </source>
</evidence>
<organism evidence="1 2">
    <name type="scientific">Pneumocystis wakefieldiae</name>
    <dbReference type="NCBI Taxonomy" id="38082"/>
    <lineage>
        <taxon>Eukaryota</taxon>
        <taxon>Fungi</taxon>
        <taxon>Dikarya</taxon>
        <taxon>Ascomycota</taxon>
        <taxon>Taphrinomycotina</taxon>
        <taxon>Pneumocystomycetes</taxon>
        <taxon>Pneumocystaceae</taxon>
        <taxon>Pneumocystis</taxon>
    </lineage>
</organism>
<evidence type="ECO:0000313" key="2">
    <source>
        <dbReference type="Proteomes" id="UP000663699"/>
    </source>
</evidence>
<reference evidence="1" key="1">
    <citation type="submission" date="2020-06" db="EMBL/GenBank/DDBJ databases">
        <title>Genomes of multiple members of Pneumocystis genus reveal paths to human pathogen Pneumocystis jirovecii.</title>
        <authorList>
            <person name="Cisse O.H."/>
            <person name="Ma L."/>
            <person name="Dekker J."/>
            <person name="Khil P."/>
            <person name="Jo J."/>
            <person name="Brenchley J."/>
            <person name="Blair R."/>
            <person name="Pahar B."/>
            <person name="Chabe M."/>
            <person name="Van Rompay K.A."/>
            <person name="Keesler R."/>
            <person name="Sukura A."/>
            <person name="Hirsch V."/>
            <person name="Kutty G."/>
            <person name="Liu Y."/>
            <person name="Peng L."/>
            <person name="Chen J."/>
            <person name="Song J."/>
            <person name="Weissenbacher-Lang C."/>
            <person name="Xu J."/>
            <person name="Upham N.S."/>
            <person name="Stajich J.E."/>
            <person name="Cuomo C.A."/>
            <person name="Cushion M.T."/>
            <person name="Kovacs J.A."/>
        </authorList>
    </citation>
    <scope>NUCLEOTIDE SEQUENCE</scope>
    <source>
        <strain evidence="1">2A</strain>
    </source>
</reference>
<protein>
    <submittedName>
        <fullName evidence="1">Uncharacterized protein</fullName>
    </submittedName>
</protein>
<sequence length="306" mass="35419">MVCLSLEERDISYIHEPISAGKGYQAPKVALHALDTANQLAFSDLSEKTEQIIKTAMKHLDVFRERIEMAKLLLPTCNFTQTMGPDQTVDAITNMKFKSQLVKDVLQLRDDIREMKRHFMFLKKPHSMYSRQRSKIKKKNNIPISLNGSRRNLEKKRSSKEGFEIFEKQLMAQFPRLYSELSISQMETSNSINLEKIDSNFSNSPLTVAGNCKINDALFFDDKILDTGISYELIPEFYQELSFETSFDNRNKLLSFFDANNDIKNFFKVMKRFNIDPSSNKNSYNVDKNYNNIRKTKTALKKLGNG</sequence>